<feature type="domain" description="ABC3 transporter permease C-terminal" evidence="7">
    <location>
        <begin position="66"/>
        <end position="173"/>
    </location>
</feature>
<feature type="transmembrane region" description="Helical" evidence="6">
    <location>
        <begin position="227"/>
        <end position="251"/>
    </location>
</feature>
<feature type="transmembrane region" description="Helical" evidence="6">
    <location>
        <begin position="16"/>
        <end position="36"/>
    </location>
</feature>
<keyword evidence="4 6" id="KW-1133">Transmembrane helix</keyword>
<feature type="transmembrane region" description="Helical" evidence="6">
    <location>
        <begin position="506"/>
        <end position="527"/>
    </location>
</feature>
<evidence type="ECO:0000256" key="6">
    <source>
        <dbReference type="SAM" id="Phobius"/>
    </source>
</evidence>
<feature type="transmembrane region" description="Helical" evidence="6">
    <location>
        <begin position="567"/>
        <end position="587"/>
    </location>
</feature>
<feature type="transmembrane region" description="Helical" evidence="6">
    <location>
        <begin position="106"/>
        <end position="131"/>
    </location>
</feature>
<name>A0A174BH59_9FIRM</name>
<dbReference type="Pfam" id="PF02687">
    <property type="entry name" value="FtsX"/>
    <property type="match status" value="1"/>
</dbReference>
<dbReference type="EMBL" id="CYYY01000009">
    <property type="protein sequence ID" value="CUO00362.1"/>
    <property type="molecule type" value="Genomic_DNA"/>
</dbReference>
<dbReference type="GO" id="GO:0005886">
    <property type="term" value="C:plasma membrane"/>
    <property type="evidence" value="ECO:0007669"/>
    <property type="project" value="UniProtKB-SubCell"/>
</dbReference>
<dbReference type="PANTHER" id="PTHR46795:SF3">
    <property type="entry name" value="ABC TRANSPORTER PERMEASE"/>
    <property type="match status" value="1"/>
</dbReference>
<evidence type="ECO:0000313" key="8">
    <source>
        <dbReference type="EMBL" id="CUO00362.1"/>
    </source>
</evidence>
<dbReference type="AlphaFoldDB" id="A0A174BH59"/>
<dbReference type="Proteomes" id="UP000095439">
    <property type="component" value="Unassembled WGS sequence"/>
</dbReference>
<feature type="transmembrane region" description="Helical" evidence="6">
    <location>
        <begin position="157"/>
        <end position="180"/>
    </location>
</feature>
<reference evidence="8 9" key="1">
    <citation type="submission" date="2015-09" db="EMBL/GenBank/DDBJ databases">
        <authorList>
            <consortium name="Pathogen Informatics"/>
        </authorList>
    </citation>
    <scope>NUCLEOTIDE SEQUENCE [LARGE SCALE GENOMIC DNA]</scope>
    <source>
        <strain evidence="8 9">2789STDY5608866</strain>
    </source>
</reference>
<organism evidence="8 9">
    <name type="scientific">Dorea longicatena</name>
    <dbReference type="NCBI Taxonomy" id="88431"/>
    <lineage>
        <taxon>Bacteria</taxon>
        <taxon>Bacillati</taxon>
        <taxon>Bacillota</taxon>
        <taxon>Clostridia</taxon>
        <taxon>Lachnospirales</taxon>
        <taxon>Lachnospiraceae</taxon>
        <taxon>Dorea</taxon>
    </lineage>
</organism>
<feature type="transmembrane region" description="Helical" evidence="6">
    <location>
        <begin position="65"/>
        <end position="86"/>
    </location>
</feature>
<evidence type="ECO:0000313" key="9">
    <source>
        <dbReference type="Proteomes" id="UP000095439"/>
    </source>
</evidence>
<feature type="transmembrane region" description="Helical" evidence="6">
    <location>
        <begin position="201"/>
        <end position="221"/>
    </location>
</feature>
<evidence type="ECO:0000256" key="4">
    <source>
        <dbReference type="ARBA" id="ARBA00022989"/>
    </source>
</evidence>
<keyword evidence="5 6" id="KW-0472">Membrane</keyword>
<gene>
    <name evidence="8" type="ORF">ERS852423_02007</name>
</gene>
<sequence>MFKVVWKSFKYNRKNFLSFFMSEILSVAVIFMLIYIQEALSQVPGIKTEALQFAYQSELRKQLRIIIPCIILIMILVTGYSVKAYINTRIWDYKLFQLLGIRKKNLKVMIGLEYVISGMLACGFGILFGLIGTKIIKEILHTRINARFVKGISMSRVYLVLILSCLIMTIGVYITLQILLDTRTNLGDKIFKIKESRIHSMISVIYFIVGILVISSGYLLVNNDPMMAYMALICILTGLIILMIFGTGFFMEKFSESKYYKKHILAWNDCYCYIKKHGFRMLMQILLGIILIFNTFLMLRGTIHDRYMPNDFVCIGNSKETTAVNTVVTARFNGLTKQFPFLWFNEMGGDSWVAISLSDYNKIYNKNESLNKNEIIRIWRKEGSRKSDLSDKQHRKIKSIALGKCGNMDEEGLEYKYNFQIKKEQIKEMIGFSMTGLVIIPDNIFTQAEKESDYKKMFMIINVPKKNLTVSTRYIEEKLQQGKLDEAFCKLTIQGIDKKENVLNQMVVILVAIIILIFTMFITWLMLQNDQEHLKRKYQIGAILGVKRKEGHLSVVKEISRDMCWPLLIVVVISGMFCGVFIKSYYYGTMEIVLIQKEVAMLGWILCIYGIIFMIFIIFSTRRIWKEISKIWGDKN</sequence>
<evidence type="ECO:0000256" key="1">
    <source>
        <dbReference type="ARBA" id="ARBA00004651"/>
    </source>
</evidence>
<dbReference type="InterPro" id="IPR003838">
    <property type="entry name" value="ABC3_permease_C"/>
</dbReference>
<evidence type="ECO:0000256" key="5">
    <source>
        <dbReference type="ARBA" id="ARBA00023136"/>
    </source>
</evidence>
<dbReference type="PANTHER" id="PTHR46795">
    <property type="entry name" value="ABC TRANSPORTER PERMEASE-RELATED-RELATED"/>
    <property type="match status" value="1"/>
</dbReference>
<feature type="transmembrane region" description="Helical" evidence="6">
    <location>
        <begin position="281"/>
        <end position="299"/>
    </location>
</feature>
<feature type="transmembrane region" description="Helical" evidence="6">
    <location>
        <begin position="599"/>
        <end position="619"/>
    </location>
</feature>
<keyword evidence="3 6" id="KW-0812">Transmembrane</keyword>
<proteinExistence type="predicted"/>
<evidence type="ECO:0000256" key="3">
    <source>
        <dbReference type="ARBA" id="ARBA00022692"/>
    </source>
</evidence>
<dbReference type="InterPro" id="IPR052536">
    <property type="entry name" value="ABC-4_Integral_Memb_Prot"/>
</dbReference>
<comment type="subcellular location">
    <subcellularLocation>
        <location evidence="1">Cell membrane</location>
        <topology evidence="1">Multi-pass membrane protein</topology>
    </subcellularLocation>
</comment>
<keyword evidence="2" id="KW-1003">Cell membrane</keyword>
<evidence type="ECO:0000259" key="7">
    <source>
        <dbReference type="Pfam" id="PF02687"/>
    </source>
</evidence>
<evidence type="ECO:0000256" key="2">
    <source>
        <dbReference type="ARBA" id="ARBA00022475"/>
    </source>
</evidence>
<protein>
    <recommendedName>
        <fullName evidence="7">ABC3 transporter permease C-terminal domain-containing protein</fullName>
    </recommendedName>
</protein>
<dbReference type="RefSeq" id="WP_055181766.1">
    <property type="nucleotide sequence ID" value="NZ_CABIWY010000009.1"/>
</dbReference>
<accession>A0A174BH59</accession>